<evidence type="ECO:0000313" key="2">
    <source>
        <dbReference type="EMBL" id="BAL85075.1"/>
    </source>
</evidence>
<dbReference type="RefSeq" id="WP_014426093.1">
    <property type="nucleotide sequence ID" value="NC_017073.1"/>
</dbReference>
<sequence length="129" mass="14911">MPINRSEQFHKRKSDALRQITGAIEKAKEAPEPEIVEALKDASAPSTPIIKAPPAKPQIKQEPPKEENKERRDKRVTLYLTQDEYDMFREQAYRRHKKLNEVIVTAAKKNIGRPPAPPKKFIEETEENQ</sequence>
<dbReference type="PATRIC" id="fig|927704.6.peg.3314"/>
<gene>
    <name evidence="2" type="ordered locus">SELR_pSRC300020</name>
</gene>
<dbReference type="Proteomes" id="UP000007887">
    <property type="component" value="Plasmid pSRC3"/>
</dbReference>
<accession>I0GWD8</accession>
<protein>
    <submittedName>
        <fullName evidence="2">Uncharacterized protein</fullName>
    </submittedName>
</protein>
<organism evidence="2 3">
    <name type="scientific">Selenomonas ruminantium subsp. lactilytica (strain NBRC 103574 / TAM6421)</name>
    <dbReference type="NCBI Taxonomy" id="927704"/>
    <lineage>
        <taxon>Bacteria</taxon>
        <taxon>Bacillati</taxon>
        <taxon>Bacillota</taxon>
        <taxon>Negativicutes</taxon>
        <taxon>Selenomonadales</taxon>
        <taxon>Selenomonadaceae</taxon>
        <taxon>Selenomonas</taxon>
    </lineage>
</organism>
<feature type="region of interest" description="Disordered" evidence="1">
    <location>
        <begin position="40"/>
        <end position="75"/>
    </location>
</feature>
<feature type="compositionally biased region" description="Basic and acidic residues" evidence="1">
    <location>
        <begin position="62"/>
        <end position="75"/>
    </location>
</feature>
<geneLocation type="plasmid" evidence="2 3">
    <name>pSRC3</name>
</geneLocation>
<keyword evidence="2" id="KW-0614">Plasmid</keyword>
<evidence type="ECO:0000313" key="3">
    <source>
        <dbReference type="Proteomes" id="UP000007887"/>
    </source>
</evidence>
<dbReference type="HOGENOM" id="CLU_1947328_0_0_9"/>
<dbReference type="AlphaFoldDB" id="I0GWD8"/>
<dbReference type="EMBL" id="AP012300">
    <property type="protein sequence ID" value="BAL85075.1"/>
    <property type="molecule type" value="Genomic_DNA"/>
</dbReference>
<evidence type="ECO:0000256" key="1">
    <source>
        <dbReference type="SAM" id="MobiDB-lite"/>
    </source>
</evidence>
<reference evidence="2 3" key="1">
    <citation type="submission" date="2011-10" db="EMBL/GenBank/DDBJ databases">
        <title>Whole genome sequence of Selenomonas ruminantium subsp. lactilytica TAM6421.</title>
        <authorList>
            <person name="Oguchi A."/>
            <person name="Ankai A."/>
            <person name="Kaneko J."/>
            <person name="Yamada-Narita S."/>
            <person name="Fukui S."/>
            <person name="Takahashi M."/>
            <person name="Onodera T."/>
            <person name="Kojima S."/>
            <person name="Fushimi T."/>
            <person name="Abe N."/>
            <person name="Kamio Y."/>
            <person name="Yamazaki S."/>
            <person name="Fujita N."/>
        </authorList>
    </citation>
    <scope>NUCLEOTIDE SEQUENCE [LARGE SCALE GENOMIC DNA]</scope>
    <source>
        <strain evidence="3">NBRC 103574 / TAM6421</strain>
        <plasmid evidence="2 3">pSRC3</plasmid>
    </source>
</reference>
<feature type="region of interest" description="Disordered" evidence="1">
    <location>
        <begin position="110"/>
        <end position="129"/>
    </location>
</feature>
<name>I0GWD8_SELRL</name>
<feature type="compositionally biased region" description="Low complexity" evidence="1">
    <location>
        <begin position="48"/>
        <end position="61"/>
    </location>
</feature>
<proteinExistence type="predicted"/>
<dbReference type="KEGG" id="sri:SELR_pSRC300020"/>